<dbReference type="InterPro" id="IPR029068">
    <property type="entry name" value="Glyas_Bleomycin-R_OHBP_Dase"/>
</dbReference>
<evidence type="ECO:0000259" key="1">
    <source>
        <dbReference type="PROSITE" id="PS51819"/>
    </source>
</evidence>
<dbReference type="PANTHER" id="PTHR33993:SF2">
    <property type="entry name" value="VOC DOMAIN-CONTAINING PROTEIN"/>
    <property type="match status" value="1"/>
</dbReference>
<dbReference type="PROSITE" id="PS51819">
    <property type="entry name" value="VOC"/>
    <property type="match status" value="1"/>
</dbReference>
<dbReference type="InterPro" id="IPR052164">
    <property type="entry name" value="Anthracycline_SecMetBiosynth"/>
</dbReference>
<dbReference type="Pfam" id="PF00903">
    <property type="entry name" value="Glyoxalase"/>
    <property type="match status" value="1"/>
</dbReference>
<evidence type="ECO:0000313" key="2">
    <source>
        <dbReference type="EMBL" id="GHD09697.1"/>
    </source>
</evidence>
<sequence length="135" mass="14543">MLRGLANLNFVAEDMTAAIEWYSAVFGAPPYFVRPEAGNPQYAEWRFGDDEDEFALMHASYRPALDAPGGALVSMHVDNIQSASARLVALGARTFDPVVQRGDGWWSASVADPFGNLLGLIQSPHWAAAHPNGAA</sequence>
<organism evidence="2 3">
    <name type="scientific">Zhihengliuella salsuginis</name>
    <dbReference type="NCBI Taxonomy" id="578222"/>
    <lineage>
        <taxon>Bacteria</taxon>
        <taxon>Bacillati</taxon>
        <taxon>Actinomycetota</taxon>
        <taxon>Actinomycetes</taxon>
        <taxon>Micrococcales</taxon>
        <taxon>Micrococcaceae</taxon>
        <taxon>Zhihengliuella</taxon>
    </lineage>
</organism>
<evidence type="ECO:0000313" key="3">
    <source>
        <dbReference type="Proteomes" id="UP000642819"/>
    </source>
</evidence>
<reference evidence="3" key="1">
    <citation type="journal article" date="2019" name="Int. J. Syst. Evol. Microbiol.">
        <title>The Global Catalogue of Microorganisms (GCM) 10K type strain sequencing project: providing services to taxonomists for standard genome sequencing and annotation.</title>
        <authorList>
            <consortium name="The Broad Institute Genomics Platform"/>
            <consortium name="The Broad Institute Genome Sequencing Center for Infectious Disease"/>
            <person name="Wu L."/>
            <person name="Ma J."/>
        </authorList>
    </citation>
    <scope>NUCLEOTIDE SEQUENCE [LARGE SCALE GENOMIC DNA]</scope>
    <source>
        <strain evidence="3">KCTC 19466</strain>
    </source>
</reference>
<keyword evidence="3" id="KW-1185">Reference proteome</keyword>
<dbReference type="Proteomes" id="UP000642819">
    <property type="component" value="Unassembled WGS sequence"/>
</dbReference>
<feature type="domain" description="VOC" evidence="1">
    <location>
        <begin position="4"/>
        <end position="123"/>
    </location>
</feature>
<accession>A0ABQ3GIY4</accession>
<dbReference type="Gene3D" id="3.10.180.10">
    <property type="entry name" value="2,3-Dihydroxybiphenyl 1,2-Dioxygenase, domain 1"/>
    <property type="match status" value="1"/>
</dbReference>
<name>A0ABQ3GIY4_9MICC</name>
<dbReference type="PANTHER" id="PTHR33993">
    <property type="entry name" value="GLYOXALASE-RELATED"/>
    <property type="match status" value="1"/>
</dbReference>
<proteinExistence type="predicted"/>
<comment type="caution">
    <text evidence="2">The sequence shown here is derived from an EMBL/GenBank/DDBJ whole genome shotgun (WGS) entry which is preliminary data.</text>
</comment>
<dbReference type="InterPro" id="IPR004360">
    <property type="entry name" value="Glyas_Fos-R_dOase_dom"/>
</dbReference>
<dbReference type="SUPFAM" id="SSF54593">
    <property type="entry name" value="Glyoxalase/Bleomycin resistance protein/Dihydroxybiphenyl dioxygenase"/>
    <property type="match status" value="1"/>
</dbReference>
<protein>
    <submittedName>
        <fullName evidence="2">Glyoxalase</fullName>
    </submittedName>
</protein>
<dbReference type="EMBL" id="BMXK01000009">
    <property type="protein sequence ID" value="GHD09697.1"/>
    <property type="molecule type" value="Genomic_DNA"/>
</dbReference>
<dbReference type="InterPro" id="IPR037523">
    <property type="entry name" value="VOC_core"/>
</dbReference>
<dbReference type="RefSeq" id="WP_189350597.1">
    <property type="nucleotide sequence ID" value="NZ_BMXK01000009.1"/>
</dbReference>
<gene>
    <name evidence="2" type="ORF">GCM10008096_22620</name>
</gene>